<evidence type="ECO:0000313" key="1">
    <source>
        <dbReference type="EMBL" id="TDR19569.1"/>
    </source>
</evidence>
<dbReference type="Proteomes" id="UP000295724">
    <property type="component" value="Unassembled WGS sequence"/>
</dbReference>
<evidence type="ECO:0008006" key="3">
    <source>
        <dbReference type="Google" id="ProtNLM"/>
    </source>
</evidence>
<dbReference type="Gene3D" id="3.75.10.10">
    <property type="entry name" value="L-arginine/glycine Amidinotransferase, Chain A"/>
    <property type="match status" value="1"/>
</dbReference>
<dbReference type="PANTHER" id="PTHR43224:SF1">
    <property type="entry name" value="AMIDINOTRANSFERASE"/>
    <property type="match status" value="1"/>
</dbReference>
<dbReference type="InterPro" id="IPR014541">
    <property type="entry name" value="Amdntrnsf_FN0238"/>
</dbReference>
<protein>
    <recommendedName>
        <fullName evidence="3">N-dimethylarginine dimethylaminohydrolase</fullName>
    </recommendedName>
</protein>
<sequence>MLVKNIADFKKVQELKQFNIKQEVAMKAAFMVSPVGFSLNEQTAQDNEYMQMDAKVDEKLAVYQQMQLARTLTDFGIPVITFPGSEDTPDAVFPNNAFATNHNRRYIVGSMKYPNRQLETQRHDIRKFFGGVLGYEEYEIENHRAIAELTGVLVPDRGRNVGFIGMTERVDEAGAVELDEGFQLDLTFQFDLAEGEYHTNVVMACLASVGCVMHKDSFADPDVVQAIDDFYEGRVLYLSDEEKLAFCGNCISITDRDVLFSQTAYDTLSVSSRKVLTNWGLEIHGVDVSELEKAGGSLRCMIGEIF</sequence>
<dbReference type="OrthoDB" id="9788268at2"/>
<gene>
    <name evidence="1" type="ORF">C8D91_2126</name>
</gene>
<organism evidence="1 2">
    <name type="scientific">Marinicella litoralis</name>
    <dbReference type="NCBI Taxonomy" id="644220"/>
    <lineage>
        <taxon>Bacteria</taxon>
        <taxon>Pseudomonadati</taxon>
        <taxon>Pseudomonadota</taxon>
        <taxon>Gammaproteobacteria</taxon>
        <taxon>Lysobacterales</taxon>
        <taxon>Marinicellaceae</taxon>
        <taxon>Marinicella</taxon>
    </lineage>
</organism>
<accession>A0A4R6XMH2</accession>
<keyword evidence="2" id="KW-1185">Reference proteome</keyword>
<dbReference type="RefSeq" id="WP_099019796.1">
    <property type="nucleotide sequence ID" value="NZ_NIHB01000004.1"/>
</dbReference>
<dbReference type="Pfam" id="PF19420">
    <property type="entry name" value="DDAH_eukar"/>
    <property type="match status" value="1"/>
</dbReference>
<reference evidence="1 2" key="1">
    <citation type="submission" date="2019-03" db="EMBL/GenBank/DDBJ databases">
        <title>Genomic Encyclopedia of Type Strains, Phase IV (KMG-IV): sequencing the most valuable type-strain genomes for metagenomic binning, comparative biology and taxonomic classification.</title>
        <authorList>
            <person name="Goeker M."/>
        </authorList>
    </citation>
    <scope>NUCLEOTIDE SEQUENCE [LARGE SCALE GENOMIC DNA]</scope>
    <source>
        <strain evidence="1 2">DSM 25488</strain>
    </source>
</reference>
<evidence type="ECO:0000313" key="2">
    <source>
        <dbReference type="Proteomes" id="UP000295724"/>
    </source>
</evidence>
<name>A0A4R6XMH2_9GAMM</name>
<proteinExistence type="predicted"/>
<comment type="caution">
    <text evidence="1">The sequence shown here is derived from an EMBL/GenBank/DDBJ whole genome shotgun (WGS) entry which is preliminary data.</text>
</comment>
<dbReference type="SUPFAM" id="SSF55909">
    <property type="entry name" value="Pentein"/>
    <property type="match status" value="1"/>
</dbReference>
<dbReference type="EMBL" id="SNZB01000004">
    <property type="protein sequence ID" value="TDR19569.1"/>
    <property type="molecule type" value="Genomic_DNA"/>
</dbReference>
<dbReference type="PANTHER" id="PTHR43224">
    <property type="entry name" value="AMIDINOTRANSFERASE"/>
    <property type="match status" value="1"/>
</dbReference>
<dbReference type="AlphaFoldDB" id="A0A4R6XMH2"/>